<dbReference type="AlphaFoldDB" id="A0A6N8F914"/>
<dbReference type="OrthoDB" id="9808528at2"/>
<dbReference type="SMART" id="SM00116">
    <property type="entry name" value="CBS"/>
    <property type="match status" value="2"/>
</dbReference>
<evidence type="ECO:0000259" key="3">
    <source>
        <dbReference type="PROSITE" id="PS51371"/>
    </source>
</evidence>
<reference evidence="4 5" key="1">
    <citation type="submission" date="2019-11" db="EMBL/GenBank/DDBJ databases">
        <title>P. haliotis isolates from Z. marina roots.</title>
        <authorList>
            <person name="Cohen M."/>
            <person name="Jospin G."/>
            <person name="Eisen J.A."/>
            <person name="Coil D.A."/>
        </authorList>
    </citation>
    <scope>NUCLEOTIDE SEQUENCE [LARGE SCALE GENOMIC DNA]</scope>
    <source>
        <strain evidence="4 5">UCD-MCMsp1aY</strain>
    </source>
</reference>
<dbReference type="GO" id="GO:0008773">
    <property type="term" value="F:[protein-PII] uridylyltransferase activity"/>
    <property type="evidence" value="ECO:0007669"/>
    <property type="project" value="InterPro"/>
</dbReference>
<organism evidence="4 5">
    <name type="scientific">Psychrosphaera haliotis</name>
    <dbReference type="NCBI Taxonomy" id="555083"/>
    <lineage>
        <taxon>Bacteria</taxon>
        <taxon>Pseudomonadati</taxon>
        <taxon>Pseudomonadota</taxon>
        <taxon>Gammaproteobacteria</taxon>
        <taxon>Alteromonadales</taxon>
        <taxon>Pseudoalteromonadaceae</taxon>
        <taxon>Psychrosphaera</taxon>
    </lineage>
</organism>
<keyword evidence="1" id="KW-0677">Repeat</keyword>
<protein>
    <submittedName>
        <fullName evidence="4">CBS domain-containing protein</fullName>
    </submittedName>
</protein>
<evidence type="ECO:0000313" key="5">
    <source>
        <dbReference type="Proteomes" id="UP000439994"/>
    </source>
</evidence>
<name>A0A6N8F914_9GAMM</name>
<evidence type="ECO:0000256" key="1">
    <source>
        <dbReference type="ARBA" id="ARBA00022737"/>
    </source>
</evidence>
<keyword evidence="5" id="KW-1185">Reference proteome</keyword>
<dbReference type="PROSITE" id="PS51371">
    <property type="entry name" value="CBS"/>
    <property type="match status" value="1"/>
</dbReference>
<dbReference type="PANTHER" id="PTHR48108:SF26">
    <property type="entry name" value="CBS DOMAIN-CONTAINING PROTEIN DDB_G0289609"/>
    <property type="match status" value="1"/>
</dbReference>
<dbReference type="Proteomes" id="UP000439994">
    <property type="component" value="Unassembled WGS sequence"/>
</dbReference>
<dbReference type="Pfam" id="PF10335">
    <property type="entry name" value="DUF294_C"/>
    <property type="match status" value="1"/>
</dbReference>
<comment type="caution">
    <text evidence="4">The sequence shown here is derived from an EMBL/GenBank/DDBJ whole genome shotgun (WGS) entry which is preliminary data.</text>
</comment>
<gene>
    <name evidence="4" type="ORF">GNP35_09690</name>
</gene>
<dbReference type="InterPro" id="IPR046342">
    <property type="entry name" value="CBS_dom_sf"/>
</dbReference>
<dbReference type="EMBL" id="WOCD01000003">
    <property type="protein sequence ID" value="MUH72738.1"/>
    <property type="molecule type" value="Genomic_DNA"/>
</dbReference>
<dbReference type="InterPro" id="IPR018821">
    <property type="entry name" value="DUF294_put_nucleoTrafse_sb-bd"/>
</dbReference>
<dbReference type="Pfam" id="PF00571">
    <property type="entry name" value="CBS"/>
    <property type="match status" value="2"/>
</dbReference>
<dbReference type="SUPFAM" id="SSF54631">
    <property type="entry name" value="CBS-domain pair"/>
    <property type="match status" value="1"/>
</dbReference>
<accession>A0A6N8F914</accession>
<dbReference type="CDD" id="cd04587">
    <property type="entry name" value="CBS_pair_CAP-ED_NT_Pol-beta-like_DUF294_assoc"/>
    <property type="match status" value="1"/>
</dbReference>
<dbReference type="InterPro" id="IPR000644">
    <property type="entry name" value="CBS_dom"/>
</dbReference>
<dbReference type="RefSeq" id="WP_155695890.1">
    <property type="nucleotide sequence ID" value="NZ_WOCD01000003.1"/>
</dbReference>
<proteinExistence type="predicted"/>
<dbReference type="Pfam" id="PF03445">
    <property type="entry name" value="DUF294"/>
    <property type="match status" value="1"/>
</dbReference>
<evidence type="ECO:0000313" key="4">
    <source>
        <dbReference type="EMBL" id="MUH72738.1"/>
    </source>
</evidence>
<dbReference type="PANTHER" id="PTHR48108">
    <property type="entry name" value="CBS DOMAIN-CONTAINING PROTEIN CBSX2, CHLOROPLASTIC"/>
    <property type="match status" value="1"/>
</dbReference>
<dbReference type="CDD" id="cd05401">
    <property type="entry name" value="NT_GlnE_GlnD_like"/>
    <property type="match status" value="1"/>
</dbReference>
<dbReference type="InterPro" id="IPR005105">
    <property type="entry name" value="GlnD_Uridyltrans_N"/>
</dbReference>
<feature type="domain" description="CBS" evidence="3">
    <location>
        <begin position="225"/>
        <end position="283"/>
    </location>
</feature>
<dbReference type="SUPFAM" id="SSF51206">
    <property type="entry name" value="cAMP-binding domain-like"/>
    <property type="match status" value="1"/>
</dbReference>
<dbReference type="InterPro" id="IPR051462">
    <property type="entry name" value="CBS_domain-containing"/>
</dbReference>
<dbReference type="Gene3D" id="3.10.580.10">
    <property type="entry name" value="CBS-domain"/>
    <property type="match status" value="1"/>
</dbReference>
<dbReference type="InterPro" id="IPR018490">
    <property type="entry name" value="cNMP-bd_dom_sf"/>
</dbReference>
<sequence length="616" mass="68238">MSVDLSEQIDFIGQIPPFDQLPKTALVSLVSLFSINYLRQHDSLQTAFTSARQCGVFVVVRKGIVQQKVKGAIRSKYGEGDVIVINNVDFSNQQKSWLVDQDSLVYSVPLNEMKMVLADYPDILSHWLKDPNQRIHDSVAAQQLNELSASPLNSMTVEEFAHTPAATIAHLESIQSAAIKMTELGYSSLVITKQDVHVGIITDKDIRSRAVAAGLELTTSVNKIMTTDMLTIEAEQIAFDGLLTMIEQGIHHLPVTKSGKLYGMLTLTDLMHKEGQNAAHLTSAIRKATSVSELARIGQMLPQLQVNLTKLGIAAAPIAKSISALSRGITTRLIQLAEQKLGSPSVPFAWLCAGSLARSEQLAFSDQDNAIVYSDDATEADKRWFAELADYVCDGLNECGFIYCPGNIMASNPNWCQSAKQWQQYFEKWVSSPSPQALLNSSVFFDLDVVYGDKTLLLNIKHRVLKMTQQSTLFIAHLSRNAIGNKPPLGFFRDFVLISSGENKSTMDLKHNAIAPIVDLARIYALALGIEENSTLERLQAAKGSHILSKQAGRSLIAAYEFLIQLRLELNALQIQQQKKPSNFLSPKDISRLQRSHLKDAFRVIKELQDSRQVVY</sequence>
<evidence type="ECO:0000256" key="2">
    <source>
        <dbReference type="PROSITE-ProRule" id="PRU00703"/>
    </source>
</evidence>
<keyword evidence="2" id="KW-0129">CBS domain</keyword>